<keyword evidence="2" id="KW-1185">Reference proteome</keyword>
<dbReference type="Gene3D" id="1.10.285.10">
    <property type="entry name" value="Glutamate Dehydrogenase, chain A, domain 3"/>
    <property type="match status" value="1"/>
</dbReference>
<dbReference type="Proteomes" id="UP001057375">
    <property type="component" value="Unassembled WGS sequence"/>
</dbReference>
<dbReference type="InterPro" id="IPR046346">
    <property type="entry name" value="Aminoacid_DH-like_N_sf"/>
</dbReference>
<dbReference type="InterPro" id="IPR050724">
    <property type="entry name" value="Glu_Leu_Phe_Val_DH"/>
</dbReference>
<name>A0ABQ5KNS9_9EUKA</name>
<dbReference type="EMBL" id="BQXS01010143">
    <property type="protein sequence ID" value="GKT33114.1"/>
    <property type="molecule type" value="Genomic_DNA"/>
</dbReference>
<dbReference type="PANTHER" id="PTHR43571">
    <property type="entry name" value="NADP-SPECIFIC GLUTAMATE DEHYDROGENASE 1-RELATED"/>
    <property type="match status" value="1"/>
</dbReference>
<reference evidence="1" key="1">
    <citation type="submission" date="2022-03" db="EMBL/GenBank/DDBJ databases">
        <title>Draft genome sequence of Aduncisulcus paluster, a free-living microaerophilic Fornicata.</title>
        <authorList>
            <person name="Yuyama I."/>
            <person name="Kume K."/>
            <person name="Tamura T."/>
            <person name="Inagaki Y."/>
            <person name="Hashimoto T."/>
        </authorList>
    </citation>
    <scope>NUCLEOTIDE SEQUENCE</scope>
    <source>
        <strain evidence="1">NY0171</strain>
    </source>
</reference>
<sequence>MPATTVADLYEILKRRDGHQKEFIQAVEEVIESLKPIFDKEPKYIGVFERLMEPERVIMFRVPWIDDKGAFQVNRGFRVE</sequence>
<accession>A0ABQ5KNS9</accession>
<comment type="caution">
    <text evidence="1">The sequence shown here is derived from an EMBL/GenBank/DDBJ whole genome shotgun (WGS) entry which is preliminary data.</text>
</comment>
<proteinExistence type="predicted"/>
<protein>
    <submittedName>
        <fullName evidence="1">NADP-specific glutamate dehydrogenase</fullName>
    </submittedName>
</protein>
<gene>
    <name evidence="1" type="ORF">ADUPG1_007120</name>
</gene>
<evidence type="ECO:0000313" key="2">
    <source>
        <dbReference type="Proteomes" id="UP001057375"/>
    </source>
</evidence>
<dbReference type="PANTHER" id="PTHR43571:SF1">
    <property type="entry name" value="NADP-SPECIFIC GLUTAMATE DEHYDROGENASE 1-RELATED"/>
    <property type="match status" value="1"/>
</dbReference>
<feature type="non-terminal residue" evidence="1">
    <location>
        <position position="80"/>
    </location>
</feature>
<dbReference type="SUPFAM" id="SSF53223">
    <property type="entry name" value="Aminoacid dehydrogenase-like, N-terminal domain"/>
    <property type="match status" value="1"/>
</dbReference>
<evidence type="ECO:0000313" key="1">
    <source>
        <dbReference type="EMBL" id="GKT33114.1"/>
    </source>
</evidence>
<organism evidence="1 2">
    <name type="scientific">Aduncisulcus paluster</name>
    <dbReference type="NCBI Taxonomy" id="2918883"/>
    <lineage>
        <taxon>Eukaryota</taxon>
        <taxon>Metamonada</taxon>
        <taxon>Carpediemonas-like organisms</taxon>
        <taxon>Aduncisulcus</taxon>
    </lineage>
</organism>